<dbReference type="InterPro" id="IPR037682">
    <property type="entry name" value="TonB_C"/>
</dbReference>
<keyword evidence="4" id="KW-1003">Cell membrane</keyword>
<dbReference type="PROSITE" id="PS52015">
    <property type="entry name" value="TONB_CTD"/>
    <property type="match status" value="1"/>
</dbReference>
<keyword evidence="7" id="KW-0653">Protein transport</keyword>
<comment type="similarity">
    <text evidence="2">Belongs to the TonB family.</text>
</comment>
<evidence type="ECO:0000256" key="5">
    <source>
        <dbReference type="ARBA" id="ARBA00022519"/>
    </source>
</evidence>
<sequence length="139" mass="15389">MDKPTQSDRETAPERSEQTDDRQESSVRQTAPSDTAANSGPDVDTETTDPGFSAGYLDNPPPVYPRAAQRLRQEGEVRLLVVVDADGRPIDWSVERSSGHERLDRAAMEAVAKWRFEPATRGGNAVQGEVIVPLRFKLR</sequence>
<dbReference type="RefSeq" id="WP_322521836.1">
    <property type="nucleotide sequence ID" value="NZ_CP140153.1"/>
</dbReference>
<dbReference type="PANTHER" id="PTHR33446:SF2">
    <property type="entry name" value="PROTEIN TONB"/>
    <property type="match status" value="1"/>
</dbReference>
<feature type="compositionally biased region" description="Basic and acidic residues" evidence="10">
    <location>
        <begin position="1"/>
        <end position="25"/>
    </location>
</feature>
<evidence type="ECO:0000256" key="9">
    <source>
        <dbReference type="ARBA" id="ARBA00023136"/>
    </source>
</evidence>
<evidence type="ECO:0000259" key="11">
    <source>
        <dbReference type="PROSITE" id="PS52015"/>
    </source>
</evidence>
<evidence type="ECO:0000256" key="10">
    <source>
        <dbReference type="SAM" id="MobiDB-lite"/>
    </source>
</evidence>
<dbReference type="SUPFAM" id="SSF74653">
    <property type="entry name" value="TolA/TonB C-terminal domain"/>
    <property type="match status" value="1"/>
</dbReference>
<gene>
    <name evidence="12" type="ORF">SR882_02810</name>
</gene>
<feature type="domain" description="TonB C-terminal" evidence="11">
    <location>
        <begin position="49"/>
        <end position="139"/>
    </location>
</feature>
<accession>A0ABZ0YYQ4</accession>
<name>A0ABZ0YYQ4_9GAMM</name>
<keyword evidence="3" id="KW-0813">Transport</keyword>
<dbReference type="InterPro" id="IPR051045">
    <property type="entry name" value="TonB-dependent_transducer"/>
</dbReference>
<dbReference type="PANTHER" id="PTHR33446">
    <property type="entry name" value="PROTEIN TONB-RELATED"/>
    <property type="match status" value="1"/>
</dbReference>
<evidence type="ECO:0000313" key="13">
    <source>
        <dbReference type="Proteomes" id="UP001327459"/>
    </source>
</evidence>
<feature type="region of interest" description="Disordered" evidence="10">
    <location>
        <begin position="1"/>
        <end position="64"/>
    </location>
</feature>
<proteinExistence type="inferred from homology"/>
<evidence type="ECO:0000256" key="1">
    <source>
        <dbReference type="ARBA" id="ARBA00004383"/>
    </source>
</evidence>
<dbReference type="EMBL" id="CP140153">
    <property type="protein sequence ID" value="WQH16848.1"/>
    <property type="molecule type" value="Genomic_DNA"/>
</dbReference>
<keyword evidence="13" id="KW-1185">Reference proteome</keyword>
<keyword evidence="9" id="KW-0472">Membrane</keyword>
<dbReference type="NCBIfam" id="TIGR01352">
    <property type="entry name" value="tonB_Cterm"/>
    <property type="match status" value="1"/>
</dbReference>
<keyword evidence="5" id="KW-0997">Cell inner membrane</keyword>
<organism evidence="12 13">
    <name type="scientific">Guyparkeria halophila</name>
    <dbReference type="NCBI Taxonomy" id="47960"/>
    <lineage>
        <taxon>Bacteria</taxon>
        <taxon>Pseudomonadati</taxon>
        <taxon>Pseudomonadota</taxon>
        <taxon>Gammaproteobacteria</taxon>
        <taxon>Chromatiales</taxon>
        <taxon>Thioalkalibacteraceae</taxon>
        <taxon>Guyparkeria</taxon>
    </lineage>
</organism>
<keyword evidence="6" id="KW-0812">Transmembrane</keyword>
<dbReference type="Gene3D" id="3.30.1150.10">
    <property type="match status" value="1"/>
</dbReference>
<evidence type="ECO:0000256" key="8">
    <source>
        <dbReference type="ARBA" id="ARBA00022989"/>
    </source>
</evidence>
<evidence type="ECO:0000256" key="7">
    <source>
        <dbReference type="ARBA" id="ARBA00022927"/>
    </source>
</evidence>
<dbReference type="InterPro" id="IPR006260">
    <property type="entry name" value="TonB/TolA_C"/>
</dbReference>
<feature type="compositionally biased region" description="Polar residues" evidence="10">
    <location>
        <begin position="26"/>
        <end position="38"/>
    </location>
</feature>
<evidence type="ECO:0000256" key="6">
    <source>
        <dbReference type="ARBA" id="ARBA00022692"/>
    </source>
</evidence>
<evidence type="ECO:0000256" key="4">
    <source>
        <dbReference type="ARBA" id="ARBA00022475"/>
    </source>
</evidence>
<protein>
    <submittedName>
        <fullName evidence="12">Energy transducer TonB</fullName>
    </submittedName>
</protein>
<dbReference type="Pfam" id="PF03544">
    <property type="entry name" value="TonB_C"/>
    <property type="match status" value="1"/>
</dbReference>
<dbReference type="Proteomes" id="UP001327459">
    <property type="component" value="Chromosome"/>
</dbReference>
<evidence type="ECO:0000256" key="3">
    <source>
        <dbReference type="ARBA" id="ARBA00022448"/>
    </source>
</evidence>
<comment type="subcellular location">
    <subcellularLocation>
        <location evidence="1">Cell inner membrane</location>
        <topology evidence="1">Single-pass membrane protein</topology>
        <orientation evidence="1">Periplasmic side</orientation>
    </subcellularLocation>
</comment>
<evidence type="ECO:0000313" key="12">
    <source>
        <dbReference type="EMBL" id="WQH16848.1"/>
    </source>
</evidence>
<keyword evidence="8" id="KW-1133">Transmembrane helix</keyword>
<evidence type="ECO:0000256" key="2">
    <source>
        <dbReference type="ARBA" id="ARBA00006555"/>
    </source>
</evidence>
<reference evidence="12 13" key="1">
    <citation type="submission" date="2023-11" db="EMBL/GenBank/DDBJ databases">
        <title>MicrobeMod: A computational toolkit for identifying prokaryotic methylation and restriction-modification with nanopore sequencing.</title>
        <authorList>
            <person name="Crits-Christoph A."/>
            <person name="Kang S.C."/>
            <person name="Lee H."/>
            <person name="Ostrov N."/>
        </authorList>
    </citation>
    <scope>NUCLEOTIDE SEQUENCE [LARGE SCALE GENOMIC DNA]</scope>
    <source>
        <strain evidence="12 13">ATCC 49870</strain>
    </source>
</reference>